<dbReference type="Proteomes" id="UP000813385">
    <property type="component" value="Unassembled WGS sequence"/>
</dbReference>
<sequence>MARQSKATTKGPKPARIRGMLSDSYKRFIDRFRTALRAVGLGILTYISKEKPEPPKVLVDRSLRLALARSLVHVLPAAISMFLVAWNLQGWFIGVELQGEQGQDDLKMGILQICAKLQELLIVASLGSIVIHVIRWELAFGSGLPFGLIVSGWKFTDVSYFWSADFLGAVFLPEMMPPQRWRRVGLITIVIVSGLIAVTAGPAAAVLMIPRRIEHPVGGSVFWLSGSDEELWPTTTLTDWACPGYGLASLLSHYSTWWNHMYQDMAYDFQLNDGFLRKVMYVHSASISSRDTWVYTAHAASALLEDAMSSMHRHSIAFLSRHKPSQAPWPRQLANAETQAYELNTKVPAVRTACIPQGRVDFSSDNLTLKFVDIPETEPLGWPVDYDHPEYPLRVPTREIDVVETVQAALSRRGILGTNYTQLDEETIFANGQRRVLAVPVAMQDFGMASSLGIVLFINHTLAHWNPSFNTVTCSIDARWAKAKSILKSNLPSRLLEHEFIFGRVRNPVMVELESKASNFLHSYGPAEPGIGLTGIRLDPSWYDLFSPVVHGPSFGHPEAVGTVSTNQTALERILDVSHSGDRLYVPQIQHTVSSAIADGLSRCGALPNRQISHYFGPLQWDIWRVESEELARAMVRRGEPEPTHEMPEGLRAGNTTRMVTHAIFTGFTMVANDWFDYFCIVVLLAHAVIALGHTIFVCLRRETGSAWDTILEFVALAHKSPAPDDPVLSNTCAGVTSFKTIGAVAWVEAVEPGADGGDQLRLRFRGDADKRVREVEKGGRYNEVKGQHVNQSAGNVP</sequence>
<gene>
    <name evidence="3" type="ORF">B0T11DRAFT_326280</name>
</gene>
<comment type="caution">
    <text evidence="3">The sequence shown here is derived from an EMBL/GenBank/DDBJ whole genome shotgun (WGS) entry which is preliminary data.</text>
</comment>
<evidence type="ECO:0000256" key="2">
    <source>
        <dbReference type="SAM" id="Phobius"/>
    </source>
</evidence>
<dbReference type="EMBL" id="JAGPXD010000002">
    <property type="protein sequence ID" value="KAH7368070.1"/>
    <property type="molecule type" value="Genomic_DNA"/>
</dbReference>
<keyword evidence="2" id="KW-0472">Membrane</keyword>
<feature type="compositionally biased region" description="Polar residues" evidence="1">
    <location>
        <begin position="789"/>
        <end position="798"/>
    </location>
</feature>
<feature type="transmembrane region" description="Helical" evidence="2">
    <location>
        <begin position="675"/>
        <end position="700"/>
    </location>
</feature>
<feature type="region of interest" description="Disordered" evidence="1">
    <location>
        <begin position="778"/>
        <end position="798"/>
    </location>
</feature>
<feature type="compositionally biased region" description="Basic and acidic residues" evidence="1">
    <location>
        <begin position="778"/>
        <end position="787"/>
    </location>
</feature>
<dbReference type="OrthoDB" id="5342924at2759"/>
<evidence type="ECO:0000256" key="1">
    <source>
        <dbReference type="SAM" id="MobiDB-lite"/>
    </source>
</evidence>
<keyword evidence="4" id="KW-1185">Reference proteome</keyword>
<dbReference type="AlphaFoldDB" id="A0A8K0X693"/>
<proteinExistence type="predicted"/>
<feature type="transmembrane region" description="Helical" evidence="2">
    <location>
        <begin position="109"/>
        <end position="134"/>
    </location>
</feature>
<name>A0A8K0X693_9PEZI</name>
<keyword evidence="2" id="KW-0812">Transmembrane</keyword>
<feature type="transmembrane region" description="Helical" evidence="2">
    <location>
        <begin position="184"/>
        <end position="209"/>
    </location>
</feature>
<evidence type="ECO:0000313" key="4">
    <source>
        <dbReference type="Proteomes" id="UP000813385"/>
    </source>
</evidence>
<protein>
    <submittedName>
        <fullName evidence="3">Uncharacterized protein</fullName>
    </submittedName>
</protein>
<accession>A0A8K0X693</accession>
<evidence type="ECO:0000313" key="3">
    <source>
        <dbReference type="EMBL" id="KAH7368070.1"/>
    </source>
</evidence>
<feature type="transmembrane region" description="Helical" evidence="2">
    <location>
        <begin position="67"/>
        <end position="88"/>
    </location>
</feature>
<reference evidence="3" key="1">
    <citation type="journal article" date="2021" name="Nat. Commun.">
        <title>Genetic determinants of endophytism in the Arabidopsis root mycobiome.</title>
        <authorList>
            <person name="Mesny F."/>
            <person name="Miyauchi S."/>
            <person name="Thiergart T."/>
            <person name="Pickel B."/>
            <person name="Atanasova L."/>
            <person name="Karlsson M."/>
            <person name="Huettel B."/>
            <person name="Barry K.W."/>
            <person name="Haridas S."/>
            <person name="Chen C."/>
            <person name="Bauer D."/>
            <person name="Andreopoulos W."/>
            <person name="Pangilinan J."/>
            <person name="LaButti K."/>
            <person name="Riley R."/>
            <person name="Lipzen A."/>
            <person name="Clum A."/>
            <person name="Drula E."/>
            <person name="Henrissat B."/>
            <person name="Kohler A."/>
            <person name="Grigoriev I.V."/>
            <person name="Martin F.M."/>
            <person name="Hacquard S."/>
        </authorList>
    </citation>
    <scope>NUCLEOTIDE SEQUENCE</scope>
    <source>
        <strain evidence="3">MPI-CAGE-AT-0016</strain>
    </source>
</reference>
<keyword evidence="2" id="KW-1133">Transmembrane helix</keyword>
<organism evidence="3 4">
    <name type="scientific">Plectosphaerella cucumerina</name>
    <dbReference type="NCBI Taxonomy" id="40658"/>
    <lineage>
        <taxon>Eukaryota</taxon>
        <taxon>Fungi</taxon>
        <taxon>Dikarya</taxon>
        <taxon>Ascomycota</taxon>
        <taxon>Pezizomycotina</taxon>
        <taxon>Sordariomycetes</taxon>
        <taxon>Hypocreomycetidae</taxon>
        <taxon>Glomerellales</taxon>
        <taxon>Plectosphaerellaceae</taxon>
        <taxon>Plectosphaerella</taxon>
    </lineage>
</organism>